<sequence length="126" mass="15145">MCNPEMKIQQQISILFDGLLEENKNYRFQQDRLSTIAFLIEILNKCDLEVLKIHISFQFSPQNQLFIKDSICTFNNSIYYFYSINFSVFRNLFEFQSISCMNQTRLQILKKIFLALIFQRMCKKNI</sequence>
<proteinExistence type="predicted"/>
<name>A0A8S1X432_PAROT</name>
<dbReference type="Proteomes" id="UP000683925">
    <property type="component" value="Unassembled WGS sequence"/>
</dbReference>
<dbReference type="EMBL" id="CAJJDP010000110">
    <property type="protein sequence ID" value="CAD8195767.1"/>
    <property type="molecule type" value="Genomic_DNA"/>
</dbReference>
<evidence type="ECO:0000313" key="1">
    <source>
        <dbReference type="EMBL" id="CAD8195767.1"/>
    </source>
</evidence>
<keyword evidence="2" id="KW-1185">Reference proteome</keyword>
<dbReference type="AlphaFoldDB" id="A0A8S1X432"/>
<evidence type="ECO:0000313" key="2">
    <source>
        <dbReference type="Proteomes" id="UP000683925"/>
    </source>
</evidence>
<gene>
    <name evidence="1" type="ORF">POCTA_138.1.T1100028</name>
</gene>
<comment type="caution">
    <text evidence="1">The sequence shown here is derived from an EMBL/GenBank/DDBJ whole genome shotgun (WGS) entry which is preliminary data.</text>
</comment>
<accession>A0A8S1X432</accession>
<reference evidence="1" key="1">
    <citation type="submission" date="2021-01" db="EMBL/GenBank/DDBJ databases">
        <authorList>
            <consortium name="Genoscope - CEA"/>
            <person name="William W."/>
        </authorList>
    </citation>
    <scope>NUCLEOTIDE SEQUENCE</scope>
</reference>
<organism evidence="1 2">
    <name type="scientific">Paramecium octaurelia</name>
    <dbReference type="NCBI Taxonomy" id="43137"/>
    <lineage>
        <taxon>Eukaryota</taxon>
        <taxon>Sar</taxon>
        <taxon>Alveolata</taxon>
        <taxon>Ciliophora</taxon>
        <taxon>Intramacronucleata</taxon>
        <taxon>Oligohymenophorea</taxon>
        <taxon>Peniculida</taxon>
        <taxon>Parameciidae</taxon>
        <taxon>Paramecium</taxon>
    </lineage>
</organism>
<protein>
    <submittedName>
        <fullName evidence="1">Uncharacterized protein</fullName>
    </submittedName>
</protein>